<dbReference type="InterPro" id="IPR019619">
    <property type="entry name" value="DUF2490"/>
</dbReference>
<dbReference type="EMBL" id="BMGL01000005">
    <property type="protein sequence ID" value="GGE10066.1"/>
    <property type="molecule type" value="Genomic_DNA"/>
</dbReference>
<dbReference type="Proteomes" id="UP000599688">
    <property type="component" value="Unassembled WGS sequence"/>
</dbReference>
<keyword evidence="2" id="KW-1185">Reference proteome</keyword>
<protein>
    <recommendedName>
        <fullName evidence="3">DUF2490 domain-containing protein</fullName>
    </recommendedName>
</protein>
<comment type="caution">
    <text evidence="1">The sequence shown here is derived from an EMBL/GenBank/DDBJ whole genome shotgun (WGS) entry which is preliminary data.</text>
</comment>
<sequence length="222" mass="26483">MGYMTSGKISEKYSLWNDFHYVPNGFFVARTGLTRFFHKNLNLTAGYAYLNVPTINEGVELKRNEHRPWMQMVANHKVSPKLQMINRIRYDMRFRQDFADGELLDSFTFNHRLRMLISMRFPLIGKEFIGGTPFVNLSNEVLVNFGKNVENNYLDQNRTWLTFGLRLDAMSLQVGYMHRFVQLTQNQQFVRNHTLVVWITHNFDFRKKNKINPKEELFYRQP</sequence>
<dbReference type="AlphaFoldDB" id="A0A916ZR53"/>
<evidence type="ECO:0008006" key="3">
    <source>
        <dbReference type="Google" id="ProtNLM"/>
    </source>
</evidence>
<evidence type="ECO:0000313" key="2">
    <source>
        <dbReference type="Proteomes" id="UP000599688"/>
    </source>
</evidence>
<accession>A0A916ZR53</accession>
<proteinExistence type="predicted"/>
<gene>
    <name evidence="1" type="ORF">GCM10010831_09470</name>
</gene>
<name>A0A916ZR53_9FLAO</name>
<dbReference type="Pfam" id="PF10677">
    <property type="entry name" value="DUF2490"/>
    <property type="match status" value="1"/>
</dbReference>
<reference evidence="1 2" key="1">
    <citation type="journal article" date="2014" name="Int. J. Syst. Evol. Microbiol.">
        <title>Complete genome sequence of Corynebacterium casei LMG S-19264T (=DSM 44701T), isolated from a smear-ripened cheese.</title>
        <authorList>
            <consortium name="US DOE Joint Genome Institute (JGI-PGF)"/>
            <person name="Walter F."/>
            <person name="Albersmeier A."/>
            <person name="Kalinowski J."/>
            <person name="Ruckert C."/>
        </authorList>
    </citation>
    <scope>NUCLEOTIDE SEQUENCE [LARGE SCALE GENOMIC DNA]</scope>
    <source>
        <strain evidence="1 2">CGMCC 1.12925</strain>
    </source>
</reference>
<evidence type="ECO:0000313" key="1">
    <source>
        <dbReference type="EMBL" id="GGE10066.1"/>
    </source>
</evidence>
<organism evidence="1 2">
    <name type="scientific">Psychroflexus salis</name>
    <dbReference type="NCBI Taxonomy" id="1526574"/>
    <lineage>
        <taxon>Bacteria</taxon>
        <taxon>Pseudomonadati</taxon>
        <taxon>Bacteroidota</taxon>
        <taxon>Flavobacteriia</taxon>
        <taxon>Flavobacteriales</taxon>
        <taxon>Flavobacteriaceae</taxon>
        <taxon>Psychroflexus</taxon>
    </lineage>
</organism>